<dbReference type="InterPro" id="IPR014048">
    <property type="entry name" value="MethylDNA_cys_MeTrfase_DNA-bd"/>
</dbReference>
<dbReference type="InterPro" id="IPR036217">
    <property type="entry name" value="MethylDNA_cys_MeTrfase_DNAb"/>
</dbReference>
<keyword evidence="8" id="KW-0227">DNA damage</keyword>
<evidence type="ECO:0000259" key="13">
    <source>
        <dbReference type="Pfam" id="PF01035"/>
    </source>
</evidence>
<dbReference type="CDD" id="cd06445">
    <property type="entry name" value="ATase"/>
    <property type="match status" value="1"/>
</dbReference>
<dbReference type="InterPro" id="IPR036388">
    <property type="entry name" value="WH-like_DNA-bd_sf"/>
</dbReference>
<evidence type="ECO:0000256" key="12">
    <source>
        <dbReference type="ARBA" id="ARBA00049348"/>
    </source>
</evidence>
<evidence type="ECO:0000256" key="9">
    <source>
        <dbReference type="ARBA" id="ARBA00023204"/>
    </source>
</evidence>
<comment type="function">
    <text evidence="2">Involved in the cellular defense against the biological effects of O6-methylguanine (O6-MeG) and O4-methylthymine (O4-MeT) in DNA. Repairs the methylated nucleobase in DNA by stoichiometrically transferring the methyl group to a cysteine residue in the enzyme. This is a suicide reaction: the enzyme is irreversibly inactivated.</text>
</comment>
<dbReference type="AlphaFoldDB" id="A0A7R9BVD6"/>
<evidence type="ECO:0000256" key="10">
    <source>
        <dbReference type="ARBA" id="ARBA00030795"/>
    </source>
</evidence>
<sequence>MTGKTATCLSGAAVTSHVVASPIGRIFVSVCRKGIHSIHLEPAGVGKINDAEVELEESEECGPPDAEHVMNAVNWLKHYFVRCSPECEQPGLCLEGHTDFRVKVWLSLKDGTKRGDRISYKELARLAGVSEKSSRAVGQAMANNPFLLLVPCHRVILSSGKIGHYSSGKRDDVKRYLLELELH</sequence>
<evidence type="ECO:0000313" key="14">
    <source>
        <dbReference type="EMBL" id="CAD7281234.1"/>
    </source>
</evidence>
<evidence type="ECO:0000256" key="1">
    <source>
        <dbReference type="ARBA" id="ARBA00001286"/>
    </source>
</evidence>
<gene>
    <name evidence="14" type="ORF">NMOB1V02_LOCUS8885</name>
</gene>
<reference evidence="14" key="1">
    <citation type="submission" date="2020-11" db="EMBL/GenBank/DDBJ databases">
        <authorList>
            <person name="Tran Van P."/>
        </authorList>
    </citation>
    <scope>NUCLEOTIDE SEQUENCE</scope>
</reference>
<comment type="catalytic activity">
    <reaction evidence="1">
        <text>a 4-O-methyl-thymidine in DNA + L-cysteinyl-[protein] = a thymidine in DNA + S-methyl-L-cysteinyl-[protein]</text>
        <dbReference type="Rhea" id="RHEA:53428"/>
        <dbReference type="Rhea" id="RHEA-COMP:10131"/>
        <dbReference type="Rhea" id="RHEA-COMP:10132"/>
        <dbReference type="Rhea" id="RHEA-COMP:13555"/>
        <dbReference type="Rhea" id="RHEA-COMP:13556"/>
        <dbReference type="ChEBI" id="CHEBI:29950"/>
        <dbReference type="ChEBI" id="CHEBI:82612"/>
        <dbReference type="ChEBI" id="CHEBI:137386"/>
        <dbReference type="ChEBI" id="CHEBI:137387"/>
        <dbReference type="EC" id="2.1.1.63"/>
    </reaction>
</comment>
<evidence type="ECO:0000256" key="2">
    <source>
        <dbReference type="ARBA" id="ARBA00003317"/>
    </source>
</evidence>
<comment type="similarity">
    <text evidence="3">Belongs to the MGMT family.</text>
</comment>
<accession>A0A7R9BVD6</accession>
<dbReference type="Gene3D" id="1.10.10.10">
    <property type="entry name" value="Winged helix-like DNA-binding domain superfamily/Winged helix DNA-binding domain"/>
    <property type="match status" value="1"/>
</dbReference>
<evidence type="ECO:0000256" key="6">
    <source>
        <dbReference type="ARBA" id="ARBA00022603"/>
    </source>
</evidence>
<feature type="domain" description="Methylated-DNA-[protein]-cysteine S-methyltransferase DNA binding" evidence="13">
    <location>
        <begin position="99"/>
        <end position="181"/>
    </location>
</feature>
<name>A0A7R9BVD6_9CRUS</name>
<dbReference type="OrthoDB" id="6335353at2759"/>
<dbReference type="Pfam" id="PF01035">
    <property type="entry name" value="DNA_binding_1"/>
    <property type="match status" value="1"/>
</dbReference>
<dbReference type="Proteomes" id="UP000678499">
    <property type="component" value="Unassembled WGS sequence"/>
</dbReference>
<dbReference type="PANTHER" id="PTHR46460:SF1">
    <property type="entry name" value="METHYLATED-DNA--PROTEIN-CYSTEINE METHYLTRANSFERASE"/>
    <property type="match status" value="1"/>
</dbReference>
<dbReference type="PANTHER" id="PTHR46460">
    <property type="entry name" value="METHYLATED-DNA--PROTEIN-CYSTEINE METHYLTRANSFERASE"/>
    <property type="match status" value="1"/>
</dbReference>
<keyword evidence="6" id="KW-0489">Methyltransferase</keyword>
<dbReference type="EMBL" id="CAJPEX010002700">
    <property type="protein sequence ID" value="CAG0921386.1"/>
    <property type="molecule type" value="Genomic_DNA"/>
</dbReference>
<evidence type="ECO:0000256" key="7">
    <source>
        <dbReference type="ARBA" id="ARBA00022679"/>
    </source>
</evidence>
<dbReference type="NCBIfam" id="TIGR00589">
    <property type="entry name" value="ogt"/>
    <property type="match status" value="1"/>
</dbReference>
<evidence type="ECO:0000256" key="8">
    <source>
        <dbReference type="ARBA" id="ARBA00022763"/>
    </source>
</evidence>
<dbReference type="EMBL" id="OA884737">
    <property type="protein sequence ID" value="CAD7281234.1"/>
    <property type="molecule type" value="Genomic_DNA"/>
</dbReference>
<dbReference type="Gene3D" id="3.30.160.70">
    <property type="entry name" value="Methylated DNA-protein cysteine methyltransferase domain"/>
    <property type="match status" value="1"/>
</dbReference>
<dbReference type="GO" id="GO:0032259">
    <property type="term" value="P:methylation"/>
    <property type="evidence" value="ECO:0007669"/>
    <property type="project" value="UniProtKB-KW"/>
</dbReference>
<dbReference type="FunFam" id="1.10.10.10:FF:000214">
    <property type="entry name" value="Methylated-DNA--protein-cysteine methyltransferase"/>
    <property type="match status" value="1"/>
</dbReference>
<evidence type="ECO:0000313" key="15">
    <source>
        <dbReference type="Proteomes" id="UP000678499"/>
    </source>
</evidence>
<dbReference type="SUPFAM" id="SSF53155">
    <property type="entry name" value="Methylated DNA-protein cysteine methyltransferase domain"/>
    <property type="match status" value="1"/>
</dbReference>
<dbReference type="InterPro" id="IPR036631">
    <property type="entry name" value="MGMT_N_sf"/>
</dbReference>
<dbReference type="GO" id="GO:0006281">
    <property type="term" value="P:DNA repair"/>
    <property type="evidence" value="ECO:0007669"/>
    <property type="project" value="UniProtKB-KW"/>
</dbReference>
<dbReference type="GO" id="GO:0003908">
    <property type="term" value="F:methylated-DNA-[protein]-cysteine S-methyltransferase activity"/>
    <property type="evidence" value="ECO:0007669"/>
    <property type="project" value="UniProtKB-EC"/>
</dbReference>
<dbReference type="InterPro" id="IPR001497">
    <property type="entry name" value="MethylDNA_cys_MeTrfase_AS"/>
</dbReference>
<keyword evidence="7" id="KW-0808">Transferase</keyword>
<protein>
    <recommendedName>
        <fullName evidence="5">Methylated-DNA--protein-cysteine methyltransferase</fullName>
        <ecNumber evidence="4">2.1.1.63</ecNumber>
    </recommendedName>
    <alternativeName>
        <fullName evidence="10">6-O-methylguanine-DNA methyltransferase</fullName>
    </alternativeName>
    <alternativeName>
        <fullName evidence="11">O-6-methylguanine-DNA-alkyltransferase</fullName>
    </alternativeName>
</protein>
<organism evidence="14">
    <name type="scientific">Notodromas monacha</name>
    <dbReference type="NCBI Taxonomy" id="399045"/>
    <lineage>
        <taxon>Eukaryota</taxon>
        <taxon>Metazoa</taxon>
        <taxon>Ecdysozoa</taxon>
        <taxon>Arthropoda</taxon>
        <taxon>Crustacea</taxon>
        <taxon>Oligostraca</taxon>
        <taxon>Ostracoda</taxon>
        <taxon>Podocopa</taxon>
        <taxon>Podocopida</taxon>
        <taxon>Cypridocopina</taxon>
        <taxon>Cypridoidea</taxon>
        <taxon>Cyprididae</taxon>
        <taxon>Notodromas</taxon>
    </lineage>
</organism>
<keyword evidence="9" id="KW-0234">DNA repair</keyword>
<proteinExistence type="inferred from homology"/>
<evidence type="ECO:0000256" key="3">
    <source>
        <dbReference type="ARBA" id="ARBA00008711"/>
    </source>
</evidence>
<evidence type="ECO:0000256" key="11">
    <source>
        <dbReference type="ARBA" id="ARBA00031621"/>
    </source>
</evidence>
<dbReference type="SUPFAM" id="SSF46767">
    <property type="entry name" value="Methylated DNA-protein cysteine methyltransferase, C-terminal domain"/>
    <property type="match status" value="1"/>
</dbReference>
<evidence type="ECO:0000256" key="5">
    <source>
        <dbReference type="ARBA" id="ARBA00015377"/>
    </source>
</evidence>
<dbReference type="PROSITE" id="PS00374">
    <property type="entry name" value="MGMT"/>
    <property type="match status" value="1"/>
</dbReference>
<dbReference type="EC" id="2.1.1.63" evidence="4"/>
<evidence type="ECO:0000256" key="4">
    <source>
        <dbReference type="ARBA" id="ARBA00011918"/>
    </source>
</evidence>
<keyword evidence="15" id="KW-1185">Reference proteome</keyword>
<comment type="catalytic activity">
    <reaction evidence="12">
        <text>a 6-O-methyl-2'-deoxyguanosine in DNA + L-cysteinyl-[protein] = S-methyl-L-cysteinyl-[protein] + a 2'-deoxyguanosine in DNA</text>
        <dbReference type="Rhea" id="RHEA:24000"/>
        <dbReference type="Rhea" id="RHEA-COMP:10131"/>
        <dbReference type="Rhea" id="RHEA-COMP:10132"/>
        <dbReference type="Rhea" id="RHEA-COMP:11367"/>
        <dbReference type="Rhea" id="RHEA-COMP:11368"/>
        <dbReference type="ChEBI" id="CHEBI:29950"/>
        <dbReference type="ChEBI" id="CHEBI:82612"/>
        <dbReference type="ChEBI" id="CHEBI:85445"/>
        <dbReference type="ChEBI" id="CHEBI:85448"/>
        <dbReference type="EC" id="2.1.1.63"/>
    </reaction>
</comment>